<dbReference type="Pfam" id="PF01925">
    <property type="entry name" value="TauE"/>
    <property type="match status" value="1"/>
</dbReference>
<organism evidence="9 10">
    <name type="scientific">Comamonas koreensis</name>
    <dbReference type="NCBI Taxonomy" id="160825"/>
    <lineage>
        <taxon>Bacteria</taxon>
        <taxon>Pseudomonadati</taxon>
        <taxon>Pseudomonadota</taxon>
        <taxon>Betaproteobacteria</taxon>
        <taxon>Burkholderiales</taxon>
        <taxon>Comamonadaceae</taxon>
        <taxon>Comamonas</taxon>
    </lineage>
</organism>
<keyword evidence="5 8" id="KW-0812">Transmembrane</keyword>
<keyword evidence="10" id="KW-1185">Reference proteome</keyword>
<evidence type="ECO:0000256" key="7">
    <source>
        <dbReference type="ARBA" id="ARBA00023136"/>
    </source>
</evidence>
<evidence type="ECO:0000256" key="1">
    <source>
        <dbReference type="ARBA" id="ARBA00004651"/>
    </source>
</evidence>
<keyword evidence="4 8" id="KW-1003">Cell membrane</keyword>
<evidence type="ECO:0000313" key="9">
    <source>
        <dbReference type="EMBL" id="MCD2165184.1"/>
    </source>
</evidence>
<comment type="subcellular location">
    <subcellularLocation>
        <location evidence="1 8">Cell membrane</location>
        <topology evidence="1 8">Multi-pass membrane protein</topology>
    </subcellularLocation>
</comment>
<dbReference type="PANTHER" id="PTHR30269:SF37">
    <property type="entry name" value="MEMBRANE TRANSPORTER PROTEIN"/>
    <property type="match status" value="1"/>
</dbReference>
<reference evidence="9 10" key="1">
    <citation type="submission" date="2021-11" db="EMBL/GenBank/DDBJ databases">
        <title>Genome sequence.</title>
        <authorList>
            <person name="Sun Q."/>
        </authorList>
    </citation>
    <scope>NUCLEOTIDE SEQUENCE [LARGE SCALE GENOMIC DNA]</scope>
    <source>
        <strain evidence="9 10">KCTC 12005</strain>
    </source>
</reference>
<keyword evidence="7 8" id="KW-0472">Membrane</keyword>
<feature type="transmembrane region" description="Helical" evidence="8">
    <location>
        <begin position="171"/>
        <end position="191"/>
    </location>
</feature>
<dbReference type="GO" id="GO:0005886">
    <property type="term" value="C:plasma membrane"/>
    <property type="evidence" value="ECO:0007669"/>
    <property type="project" value="UniProtKB-SubCell"/>
</dbReference>
<feature type="transmembrane region" description="Helical" evidence="8">
    <location>
        <begin position="52"/>
        <end position="70"/>
    </location>
</feature>
<comment type="similarity">
    <text evidence="2 8">Belongs to the 4-toluene sulfonate uptake permease (TSUP) (TC 2.A.102) family.</text>
</comment>
<evidence type="ECO:0000256" key="2">
    <source>
        <dbReference type="ARBA" id="ARBA00009142"/>
    </source>
</evidence>
<sequence length="248" mass="25767">MSAWAAMAEHLSWGRYLAMGLMVLAGAAMQGVGGLGYAMFCAPLAAIFFPELVPGPLLAVGAPLALLAYLREREALNRQVAAATLVGRVIGTCAAAGLLVLFSAHALSILFAVLILAAVSLSTMGWRVQPSTTNLSIAGVASGIMGTITAAGGPPFAIAMQHLAPATMRSTLGVVFFAGTIVSLTALAWVGRMGSGQWLLSLVLLPWMLGGFLASNRLARHISKATIRRWLLGTAAVSACIILLRVWL</sequence>
<dbReference type="RefSeq" id="WP_230773504.1">
    <property type="nucleotide sequence ID" value="NZ_JAJNCT010000009.1"/>
</dbReference>
<proteinExistence type="inferred from homology"/>
<protein>
    <recommendedName>
        <fullName evidence="8">Probable membrane transporter protein</fullName>
    </recommendedName>
</protein>
<feature type="transmembrane region" description="Helical" evidence="8">
    <location>
        <begin position="135"/>
        <end position="159"/>
    </location>
</feature>
<feature type="transmembrane region" description="Helical" evidence="8">
    <location>
        <begin position="16"/>
        <end position="40"/>
    </location>
</feature>
<feature type="transmembrane region" description="Helical" evidence="8">
    <location>
        <begin position="82"/>
        <end position="102"/>
    </location>
</feature>
<keyword evidence="3" id="KW-0813">Transport</keyword>
<name>A0AAW4XWE4_9BURK</name>
<dbReference type="EMBL" id="JAJNCT010000009">
    <property type="protein sequence ID" value="MCD2165184.1"/>
    <property type="molecule type" value="Genomic_DNA"/>
</dbReference>
<evidence type="ECO:0000256" key="4">
    <source>
        <dbReference type="ARBA" id="ARBA00022475"/>
    </source>
</evidence>
<evidence type="ECO:0000256" key="3">
    <source>
        <dbReference type="ARBA" id="ARBA00022448"/>
    </source>
</evidence>
<dbReference type="PANTHER" id="PTHR30269">
    <property type="entry name" value="TRANSMEMBRANE PROTEIN YFCA"/>
    <property type="match status" value="1"/>
</dbReference>
<dbReference type="InterPro" id="IPR052017">
    <property type="entry name" value="TSUP"/>
</dbReference>
<dbReference type="InterPro" id="IPR002781">
    <property type="entry name" value="TM_pro_TauE-like"/>
</dbReference>
<keyword evidence="6 8" id="KW-1133">Transmembrane helix</keyword>
<feature type="transmembrane region" description="Helical" evidence="8">
    <location>
        <begin position="230"/>
        <end position="247"/>
    </location>
</feature>
<evidence type="ECO:0000256" key="5">
    <source>
        <dbReference type="ARBA" id="ARBA00022692"/>
    </source>
</evidence>
<dbReference type="AlphaFoldDB" id="A0AAW4XWE4"/>
<gene>
    <name evidence="9" type="ORF">LPW39_08575</name>
</gene>
<evidence type="ECO:0000313" key="10">
    <source>
        <dbReference type="Proteomes" id="UP001199260"/>
    </source>
</evidence>
<comment type="caution">
    <text evidence="9">The sequence shown here is derived from an EMBL/GenBank/DDBJ whole genome shotgun (WGS) entry which is preliminary data.</text>
</comment>
<evidence type="ECO:0000256" key="6">
    <source>
        <dbReference type="ARBA" id="ARBA00022989"/>
    </source>
</evidence>
<accession>A0AAW4XWE4</accession>
<evidence type="ECO:0000256" key="8">
    <source>
        <dbReference type="RuleBase" id="RU363041"/>
    </source>
</evidence>
<feature type="transmembrane region" description="Helical" evidence="8">
    <location>
        <begin position="109"/>
        <end position="129"/>
    </location>
</feature>
<dbReference type="Proteomes" id="UP001199260">
    <property type="component" value="Unassembled WGS sequence"/>
</dbReference>
<feature type="transmembrane region" description="Helical" evidence="8">
    <location>
        <begin position="197"/>
        <end position="218"/>
    </location>
</feature>